<dbReference type="Pfam" id="PF00430">
    <property type="entry name" value="ATP-synt_B"/>
    <property type="match status" value="1"/>
</dbReference>
<dbReference type="PANTHER" id="PTHR33445:SF1">
    <property type="entry name" value="ATP SYNTHASE SUBUNIT B"/>
    <property type="match status" value="1"/>
</dbReference>
<evidence type="ECO:0000256" key="6">
    <source>
        <dbReference type="ARBA" id="ARBA00022692"/>
    </source>
</evidence>
<sequence>MYFAEMLHEVFDPAGPEFYILLAVVIFLLVIWKVGGFAQIGKALDARGNAVRMELDQARSLREEAQRLLTDYQRRQKEAEAEAASMIETARIDAERFKAEQIAKIEDFVARRTKLADQKIAQAEATAIAEVRAAAADAAVKAASSILSDQPASSAANLMSAALNEVRAKLN</sequence>
<comment type="similarity">
    <text evidence="2 15 16">Belongs to the ATPase B chain family.</text>
</comment>
<dbReference type="PANTHER" id="PTHR33445">
    <property type="entry name" value="ATP SYNTHASE SUBUNIT B', CHLOROPLASTIC"/>
    <property type="match status" value="1"/>
</dbReference>
<evidence type="ECO:0000256" key="2">
    <source>
        <dbReference type="ARBA" id="ARBA00005513"/>
    </source>
</evidence>
<evidence type="ECO:0000256" key="13">
    <source>
        <dbReference type="ARBA" id="ARBA00025614"/>
    </source>
</evidence>
<comment type="function">
    <text evidence="12 15">F(1)F(0) ATP synthase produces ATP from ADP in the presence of a proton or sodium gradient. F-type ATPases consist of two structural domains, F(1) containing the extramembraneous catalytic core and F(0) containing the membrane proton channel, linked together by a central stalk and a peripheral stalk. During catalysis, ATP synthesis in the catalytic domain of F(1) is coupled via a rotary mechanism of the central stalk subunits to proton translocation.</text>
</comment>
<evidence type="ECO:0000256" key="8">
    <source>
        <dbReference type="ARBA" id="ARBA00022989"/>
    </source>
</evidence>
<evidence type="ECO:0000313" key="18">
    <source>
        <dbReference type="EMBL" id="MDQ0391642.1"/>
    </source>
</evidence>
<evidence type="ECO:0000256" key="7">
    <source>
        <dbReference type="ARBA" id="ARBA00022781"/>
    </source>
</evidence>
<reference evidence="18 19" key="1">
    <citation type="submission" date="2023-07" db="EMBL/GenBank/DDBJ databases">
        <title>Genomic Encyclopedia of Type Strains, Phase IV (KMG-IV): sequencing the most valuable type-strain genomes for metagenomic binning, comparative biology and taxonomic classification.</title>
        <authorList>
            <person name="Goeker M."/>
        </authorList>
    </citation>
    <scope>NUCLEOTIDE SEQUENCE [LARGE SCALE GENOMIC DNA]</scope>
    <source>
        <strain evidence="18 19">DSM 5896</strain>
    </source>
</reference>
<evidence type="ECO:0000256" key="9">
    <source>
        <dbReference type="ARBA" id="ARBA00023065"/>
    </source>
</evidence>
<protein>
    <recommendedName>
        <fullName evidence="15">ATP synthase subunit b</fullName>
    </recommendedName>
    <alternativeName>
        <fullName evidence="15">ATP synthase F(0) sector subunit b</fullName>
    </alternativeName>
    <alternativeName>
        <fullName evidence="15">ATPase subunit I</fullName>
    </alternativeName>
    <alternativeName>
        <fullName evidence="15">F-type ATPase subunit b</fullName>
        <shortName evidence="15">F-ATPase subunit b</shortName>
    </alternativeName>
</protein>
<evidence type="ECO:0000313" key="19">
    <source>
        <dbReference type="Proteomes" id="UP001237448"/>
    </source>
</evidence>
<evidence type="ECO:0000256" key="3">
    <source>
        <dbReference type="ARBA" id="ARBA00022448"/>
    </source>
</evidence>
<evidence type="ECO:0000256" key="12">
    <source>
        <dbReference type="ARBA" id="ARBA00025198"/>
    </source>
</evidence>
<proteinExistence type="inferred from homology"/>
<keyword evidence="3 15" id="KW-0813">Transport</keyword>
<keyword evidence="17" id="KW-0175">Coiled coil</keyword>
<feature type="transmembrane region" description="Helical" evidence="15">
    <location>
        <begin position="18"/>
        <end position="38"/>
    </location>
</feature>
<dbReference type="EMBL" id="JAUSVK010000001">
    <property type="protein sequence ID" value="MDQ0391642.1"/>
    <property type="molecule type" value="Genomic_DNA"/>
</dbReference>
<evidence type="ECO:0000256" key="17">
    <source>
        <dbReference type="SAM" id="Coils"/>
    </source>
</evidence>
<dbReference type="InterPro" id="IPR002146">
    <property type="entry name" value="ATP_synth_b/b'su_bac/chlpt"/>
</dbReference>
<keyword evidence="10 15" id="KW-0472">Membrane</keyword>
<comment type="function">
    <text evidence="13">Component of the F(0) channel, it forms part of the peripheral stalk, linking F(1) to F(0). The b'-subunit is a diverged and duplicated form of b found in plants and photosynthetic bacteria.</text>
</comment>
<evidence type="ECO:0000256" key="15">
    <source>
        <dbReference type="HAMAP-Rule" id="MF_01398"/>
    </source>
</evidence>
<dbReference type="RefSeq" id="WP_307424303.1">
    <property type="nucleotide sequence ID" value="NZ_JAUSVK010000001.1"/>
</dbReference>
<evidence type="ECO:0000256" key="1">
    <source>
        <dbReference type="ARBA" id="ARBA00004377"/>
    </source>
</evidence>
<keyword evidence="6 15" id="KW-0812">Transmembrane</keyword>
<dbReference type="Proteomes" id="UP001237448">
    <property type="component" value="Unassembled WGS sequence"/>
</dbReference>
<evidence type="ECO:0000256" key="4">
    <source>
        <dbReference type="ARBA" id="ARBA00022475"/>
    </source>
</evidence>
<keyword evidence="8 15" id="KW-1133">Transmembrane helix</keyword>
<evidence type="ECO:0000256" key="10">
    <source>
        <dbReference type="ARBA" id="ARBA00023136"/>
    </source>
</evidence>
<comment type="subunit">
    <text evidence="14 15">F-type ATPases have 2 components, F(1) - the catalytic core - and F(0) - the membrane proton channel. F(1) has five subunits: alpha(3), beta(3), gamma(1), delta(1), epsilon(1). F(0) has three main subunits: a(1), b(2) and c(10-14). The alpha and beta chains form an alternating ring which encloses part of the gamma chain. F(1) is attached to F(0) by a central stalk formed by the gamma and epsilon chains, while a peripheral stalk is formed by the delta and b chains.</text>
</comment>
<keyword evidence="19" id="KW-1185">Reference proteome</keyword>
<gene>
    <name evidence="15" type="primary">atpF</name>
    <name evidence="18" type="ORF">J3R73_001434</name>
</gene>
<keyword evidence="4 15" id="KW-1003">Cell membrane</keyword>
<evidence type="ECO:0000256" key="14">
    <source>
        <dbReference type="ARBA" id="ARBA00025830"/>
    </source>
</evidence>
<feature type="coiled-coil region" evidence="17">
    <location>
        <begin position="55"/>
        <end position="89"/>
    </location>
</feature>
<organism evidence="18 19">
    <name type="scientific">Labrys monachus</name>
    <dbReference type="NCBI Taxonomy" id="217067"/>
    <lineage>
        <taxon>Bacteria</taxon>
        <taxon>Pseudomonadati</taxon>
        <taxon>Pseudomonadota</taxon>
        <taxon>Alphaproteobacteria</taxon>
        <taxon>Hyphomicrobiales</taxon>
        <taxon>Xanthobacteraceae</taxon>
        <taxon>Labrys</taxon>
    </lineage>
</organism>
<dbReference type="CDD" id="cd06503">
    <property type="entry name" value="ATP-synt_Fo_b"/>
    <property type="match status" value="1"/>
</dbReference>
<evidence type="ECO:0000256" key="16">
    <source>
        <dbReference type="RuleBase" id="RU003848"/>
    </source>
</evidence>
<dbReference type="InterPro" id="IPR050059">
    <property type="entry name" value="ATP_synthase_B_chain"/>
</dbReference>
<keyword evidence="11 15" id="KW-0066">ATP synthesis</keyword>
<keyword evidence="7 15" id="KW-0375">Hydrogen ion transport</keyword>
<keyword evidence="9 15" id="KW-0406">Ion transport</keyword>
<comment type="caution">
    <text evidence="18">The sequence shown here is derived from an EMBL/GenBank/DDBJ whole genome shotgun (WGS) entry which is preliminary data.</text>
</comment>
<comment type="subcellular location">
    <subcellularLocation>
        <location evidence="1">Cell inner membrane</location>
        <topology evidence="1">Single-pass membrane protein</topology>
    </subcellularLocation>
    <subcellularLocation>
        <location evidence="15">Cell membrane</location>
        <topology evidence="15">Single-pass membrane protein</topology>
    </subcellularLocation>
</comment>
<evidence type="ECO:0000256" key="5">
    <source>
        <dbReference type="ARBA" id="ARBA00022547"/>
    </source>
</evidence>
<keyword evidence="5 15" id="KW-0138">CF(0)</keyword>
<name>A0ABU0FAK0_9HYPH</name>
<dbReference type="HAMAP" id="MF_01398">
    <property type="entry name" value="ATP_synth_b_bprime"/>
    <property type="match status" value="1"/>
</dbReference>
<accession>A0ABU0FAK0</accession>
<evidence type="ECO:0000256" key="11">
    <source>
        <dbReference type="ARBA" id="ARBA00023310"/>
    </source>
</evidence>